<dbReference type="Gene3D" id="1.10.1510.10">
    <property type="entry name" value="Uncharacterised protein YqeY/AIM41 PF09424, N-terminal domain"/>
    <property type="match status" value="1"/>
</dbReference>
<evidence type="ECO:0000256" key="1">
    <source>
        <dbReference type="SAM" id="MobiDB-lite"/>
    </source>
</evidence>
<feature type="region of interest" description="Disordered" evidence="1">
    <location>
        <begin position="68"/>
        <end position="99"/>
    </location>
</feature>
<accession>A0A2M9BHM3</accession>
<dbReference type="EMBL" id="PGEZ01000001">
    <property type="protein sequence ID" value="PJJ57446.1"/>
    <property type="molecule type" value="Genomic_DNA"/>
</dbReference>
<sequence length="142" mass="14858">MSGISRSDDARRAAPGGAEALRARLRSDLVPAMKARDRSTVSALRSAIAALDNAEAVAIEEGAIEGGASAGGATSEHVAGTRSGVGAAETARRELSTDEARAVVRAQIDERRAEADRCVTYGRQDRADELRREADALEARLA</sequence>
<reference evidence="2 3" key="1">
    <citation type="submission" date="2017-11" db="EMBL/GenBank/DDBJ databases">
        <title>Genomic Encyclopedia of Archaeal and Bacterial Type Strains, Phase II (KMG-II): From Individual Species to Whole Genera.</title>
        <authorList>
            <person name="Goeker M."/>
        </authorList>
    </citation>
    <scope>NUCLEOTIDE SEQUENCE [LARGE SCALE GENOMIC DNA]</scope>
    <source>
        <strain evidence="2 3">DSM 27763</strain>
    </source>
</reference>
<protein>
    <recommendedName>
        <fullName evidence="4">Yqey-like protein</fullName>
    </recommendedName>
</protein>
<evidence type="ECO:0000313" key="3">
    <source>
        <dbReference type="Proteomes" id="UP000230842"/>
    </source>
</evidence>
<comment type="caution">
    <text evidence="2">The sequence shown here is derived from an EMBL/GenBank/DDBJ whole genome shotgun (WGS) entry which is preliminary data.</text>
</comment>
<evidence type="ECO:0008006" key="4">
    <source>
        <dbReference type="Google" id="ProtNLM"/>
    </source>
</evidence>
<keyword evidence="3" id="KW-1185">Reference proteome</keyword>
<organism evidence="2 3">
    <name type="scientific">Mumia flava</name>
    <dbReference type="NCBI Taxonomy" id="1348852"/>
    <lineage>
        <taxon>Bacteria</taxon>
        <taxon>Bacillati</taxon>
        <taxon>Actinomycetota</taxon>
        <taxon>Actinomycetes</taxon>
        <taxon>Propionibacteriales</taxon>
        <taxon>Nocardioidaceae</taxon>
        <taxon>Mumia</taxon>
    </lineage>
</organism>
<feature type="compositionally biased region" description="Basic and acidic residues" evidence="1">
    <location>
        <begin position="90"/>
        <end position="99"/>
    </location>
</feature>
<dbReference type="OrthoDB" id="3298383at2"/>
<dbReference type="RefSeq" id="WP_100414673.1">
    <property type="nucleotide sequence ID" value="NZ_PGEZ01000001.1"/>
</dbReference>
<dbReference type="AlphaFoldDB" id="A0A2M9BHM3"/>
<dbReference type="Proteomes" id="UP000230842">
    <property type="component" value="Unassembled WGS sequence"/>
</dbReference>
<dbReference type="InterPro" id="IPR042184">
    <property type="entry name" value="YqeY/Aim41_N"/>
</dbReference>
<gene>
    <name evidence="2" type="ORF">CLV56_1677</name>
</gene>
<feature type="region of interest" description="Disordered" evidence="1">
    <location>
        <begin position="1"/>
        <end position="20"/>
    </location>
</feature>
<name>A0A2M9BHM3_9ACTN</name>
<feature type="compositionally biased region" description="Basic and acidic residues" evidence="1">
    <location>
        <begin position="1"/>
        <end position="12"/>
    </location>
</feature>
<evidence type="ECO:0000313" key="2">
    <source>
        <dbReference type="EMBL" id="PJJ57446.1"/>
    </source>
</evidence>
<proteinExistence type="predicted"/>